<keyword evidence="14 16" id="KW-0030">Aminoacyl-tRNA synthetase</keyword>
<accession>A0A0S8GHK9</accession>
<evidence type="ECO:0000256" key="12">
    <source>
        <dbReference type="ARBA" id="ARBA00022884"/>
    </source>
</evidence>
<dbReference type="NCBIfam" id="NF001100">
    <property type="entry name" value="PRK00133.1"/>
    <property type="match status" value="1"/>
</dbReference>
<evidence type="ECO:0000256" key="2">
    <source>
        <dbReference type="ARBA" id="ARBA00004496"/>
    </source>
</evidence>
<dbReference type="CDD" id="cd07957">
    <property type="entry name" value="Anticodon_Ia_Met"/>
    <property type="match status" value="1"/>
</dbReference>
<dbReference type="GO" id="GO:0046872">
    <property type="term" value="F:metal ion binding"/>
    <property type="evidence" value="ECO:0007669"/>
    <property type="project" value="UniProtKB-KW"/>
</dbReference>
<dbReference type="Pfam" id="PF01588">
    <property type="entry name" value="tRNA_bind"/>
    <property type="match status" value="1"/>
</dbReference>
<dbReference type="InterPro" id="IPR004495">
    <property type="entry name" value="Met-tRNA-synth_bsu_C"/>
</dbReference>
<feature type="binding site" evidence="16">
    <location>
        <position position="142"/>
    </location>
    <ligand>
        <name>Zn(2+)</name>
        <dbReference type="ChEBI" id="CHEBI:29105"/>
    </ligand>
</feature>
<evidence type="ECO:0000256" key="3">
    <source>
        <dbReference type="ARBA" id="ARBA00008258"/>
    </source>
</evidence>
<dbReference type="InterPro" id="IPR014758">
    <property type="entry name" value="Met-tRNA_synth"/>
</dbReference>
<comment type="caution">
    <text evidence="18">The sequence shown here is derived from an EMBL/GenBank/DDBJ whole genome shotgun (WGS) entry which is preliminary data.</text>
</comment>
<dbReference type="AlphaFoldDB" id="A0A0S8GHK9"/>
<dbReference type="Gene3D" id="3.40.50.620">
    <property type="entry name" value="HUPs"/>
    <property type="match status" value="1"/>
</dbReference>
<dbReference type="EMBL" id="LJUO01000029">
    <property type="protein sequence ID" value="KPK72534.1"/>
    <property type="molecule type" value="Genomic_DNA"/>
</dbReference>
<dbReference type="CDD" id="cd02800">
    <property type="entry name" value="tRNA_bind_EcMetRS_like"/>
    <property type="match status" value="1"/>
</dbReference>
<dbReference type="PANTHER" id="PTHR45765:SF1">
    <property type="entry name" value="METHIONINE--TRNA LIGASE, CYTOPLASMIC"/>
    <property type="match status" value="1"/>
</dbReference>
<proteinExistence type="inferred from homology"/>
<evidence type="ECO:0000256" key="15">
    <source>
        <dbReference type="ARBA" id="ARBA00047364"/>
    </source>
</evidence>
<dbReference type="EC" id="6.1.1.10" evidence="16"/>
<keyword evidence="5 16" id="KW-0963">Cytoplasm</keyword>
<keyword evidence="9 16" id="KW-0547">Nucleotide-binding</keyword>
<dbReference type="PROSITE" id="PS50886">
    <property type="entry name" value="TRBD"/>
    <property type="match status" value="1"/>
</dbReference>
<dbReference type="InterPro" id="IPR023458">
    <property type="entry name" value="Met-tRNA_ligase_1"/>
</dbReference>
<dbReference type="InterPro" id="IPR033911">
    <property type="entry name" value="MetRS_core"/>
</dbReference>
<dbReference type="GO" id="GO:0000049">
    <property type="term" value="F:tRNA binding"/>
    <property type="evidence" value="ECO:0007669"/>
    <property type="project" value="UniProtKB-UniRule"/>
</dbReference>
<comment type="similarity">
    <text evidence="3 16">Belongs to the class-I aminoacyl-tRNA synthetase family. MetG type 1 subfamily.</text>
</comment>
<dbReference type="InterPro" id="IPR041872">
    <property type="entry name" value="Anticodon_Met"/>
</dbReference>
<evidence type="ECO:0000256" key="14">
    <source>
        <dbReference type="ARBA" id="ARBA00023146"/>
    </source>
</evidence>
<feature type="binding site" evidence="16">
    <location>
        <position position="145"/>
    </location>
    <ligand>
        <name>Zn(2+)</name>
        <dbReference type="ChEBI" id="CHEBI:29105"/>
    </ligand>
</feature>
<feature type="binding site" evidence="16">
    <location>
        <position position="334"/>
    </location>
    <ligand>
        <name>ATP</name>
        <dbReference type="ChEBI" id="CHEBI:30616"/>
    </ligand>
</feature>
<dbReference type="NCBIfam" id="TIGR00398">
    <property type="entry name" value="metG"/>
    <property type="match status" value="1"/>
</dbReference>
<evidence type="ECO:0000256" key="6">
    <source>
        <dbReference type="ARBA" id="ARBA00022555"/>
    </source>
</evidence>
<comment type="subunit">
    <text evidence="4 16">Homodimer.</text>
</comment>
<evidence type="ECO:0000256" key="1">
    <source>
        <dbReference type="ARBA" id="ARBA00003314"/>
    </source>
</evidence>
<sequence>MKLLVTSALPYANGDLHLGHLAGAYLPADIYVRYQRLKGRDVIYICGTDEHGVPVTISAEKQNKTPKQVVDYYHTSIKDSFKKFGMTFDNFSRTTLPIHHRLAQDFFTTIYNKGFIYPKEIEQYFCPRCERFLPDRYIAGKCPKCDSDSARGDQCESCGSWLEPFMLIEPRCLVCGETPRKTKTKHWYFKLTAFQEQLNAWIEEKKNWKEHVLGFVKGWLKEGLQDRPITRDMSWGVPVPLEDAKGKVLYVWFDAPIGYISSTIEWAEKQGKPDLWKEYWLNKETRLIHFIGKDNIVFHALIWPAMLMAYGDYVLPADIPANQFLNLEGGKFSTSKDYAIWLPEYLNEFDADSMRYVLTRNSPETRDTDFTWRDFQAWHNNEMADILGNFINRTLTFIQRYYDRSVPTASSFTERDNQILGVLENAPSAVGERLEKFEFKNGLQEVMKIAQEANRYFDHEQPWSTRTKNPTGCERTMFVCMKIVTSLAVLVEPFLPFTASKIKQMINFIPQQWNDVTMPTVAPAIGRPEILFQKLTDDVIEVQVKKLKKGARSKEVSIEDFQNIVLKTATVTHAEPVPVSKNLIKCTVDVGGTKRQIVAGIGQYYEARDLVGKNIVIVENLKPATIRGVESQGMLLAVDGKEGIVLLVPEKPVASGQTIK</sequence>
<evidence type="ECO:0000256" key="11">
    <source>
        <dbReference type="ARBA" id="ARBA00022840"/>
    </source>
</evidence>
<dbReference type="CDD" id="cd00814">
    <property type="entry name" value="MetRS_core"/>
    <property type="match status" value="1"/>
</dbReference>
<dbReference type="InterPro" id="IPR029038">
    <property type="entry name" value="MetRS_Zn"/>
</dbReference>
<dbReference type="HAMAP" id="MF_00098">
    <property type="entry name" value="Met_tRNA_synth_type1"/>
    <property type="match status" value="1"/>
</dbReference>
<evidence type="ECO:0000256" key="8">
    <source>
        <dbReference type="ARBA" id="ARBA00022723"/>
    </source>
</evidence>
<evidence type="ECO:0000256" key="10">
    <source>
        <dbReference type="ARBA" id="ARBA00022833"/>
    </source>
</evidence>
<dbReference type="FunFam" id="2.20.28.20:FF:000001">
    <property type="entry name" value="Methionine--tRNA ligase"/>
    <property type="match status" value="1"/>
</dbReference>
<evidence type="ECO:0000256" key="13">
    <source>
        <dbReference type="ARBA" id="ARBA00022917"/>
    </source>
</evidence>
<feature type="domain" description="TRNA-binding" evidence="17">
    <location>
        <begin position="560"/>
        <end position="660"/>
    </location>
</feature>
<keyword evidence="6 16" id="KW-0820">tRNA-binding</keyword>
<comment type="subcellular location">
    <subcellularLocation>
        <location evidence="2 16">Cytoplasm</location>
    </subcellularLocation>
</comment>
<dbReference type="PANTHER" id="PTHR45765">
    <property type="entry name" value="METHIONINE--TRNA LIGASE"/>
    <property type="match status" value="1"/>
</dbReference>
<dbReference type="InterPro" id="IPR009080">
    <property type="entry name" value="tRNAsynth_Ia_anticodon-bd"/>
</dbReference>
<evidence type="ECO:0000256" key="4">
    <source>
        <dbReference type="ARBA" id="ARBA00011738"/>
    </source>
</evidence>
<feature type="short sequence motif" description="'HIGH' region" evidence="16">
    <location>
        <begin position="10"/>
        <end position="20"/>
    </location>
</feature>
<dbReference type="GO" id="GO:0005524">
    <property type="term" value="F:ATP binding"/>
    <property type="evidence" value="ECO:0007669"/>
    <property type="project" value="UniProtKB-UniRule"/>
</dbReference>
<dbReference type="InterPro" id="IPR012340">
    <property type="entry name" value="NA-bd_OB-fold"/>
</dbReference>
<dbReference type="InterPro" id="IPR015413">
    <property type="entry name" value="Methionyl/Leucyl_tRNA_Synth"/>
</dbReference>
<dbReference type="PATRIC" id="fig|1703780.3.peg.1921"/>
<evidence type="ECO:0000256" key="9">
    <source>
        <dbReference type="ARBA" id="ARBA00022741"/>
    </source>
</evidence>
<evidence type="ECO:0000313" key="19">
    <source>
        <dbReference type="Proteomes" id="UP000051096"/>
    </source>
</evidence>
<dbReference type="Proteomes" id="UP000051096">
    <property type="component" value="Unassembled WGS sequence"/>
</dbReference>
<dbReference type="InterPro" id="IPR001412">
    <property type="entry name" value="aa-tRNA-synth_I_CS"/>
</dbReference>
<dbReference type="PRINTS" id="PR01041">
    <property type="entry name" value="TRNASYNTHMET"/>
</dbReference>
<keyword evidence="13 16" id="KW-0648">Protein biosynthesis</keyword>
<dbReference type="PROSITE" id="PS00178">
    <property type="entry name" value="AA_TRNA_LIGASE_I"/>
    <property type="match status" value="1"/>
</dbReference>
<dbReference type="InterPro" id="IPR002547">
    <property type="entry name" value="tRNA-bd_dom"/>
</dbReference>
<protein>
    <recommendedName>
        <fullName evidence="16">Methionine--tRNA ligase</fullName>
        <ecNumber evidence="16">6.1.1.10</ecNumber>
    </recommendedName>
    <alternativeName>
        <fullName evidence="16">Methionyl-tRNA synthetase</fullName>
        <shortName evidence="16">MetRS</shortName>
    </alternativeName>
</protein>
<evidence type="ECO:0000259" key="17">
    <source>
        <dbReference type="PROSITE" id="PS50886"/>
    </source>
</evidence>
<reference evidence="18 19" key="1">
    <citation type="journal article" date="2015" name="Microbiome">
        <title>Genomic resolution of linkages in carbon, nitrogen, and sulfur cycling among widespread estuary sediment bacteria.</title>
        <authorList>
            <person name="Baker B.J."/>
            <person name="Lazar C.S."/>
            <person name="Teske A.P."/>
            <person name="Dick G.J."/>
        </authorList>
    </citation>
    <scope>NUCLEOTIDE SEQUENCE [LARGE SCALE GENOMIC DNA]</scope>
    <source>
        <strain evidence="18">SM23_60</strain>
    </source>
</reference>
<comment type="function">
    <text evidence="1 16">Is required not only for elongation of protein synthesis but also for the initiation of all mRNA translation through initiator tRNA(fMet) aminoacylation.</text>
</comment>
<feature type="binding site" evidence="16">
    <location>
        <position position="155"/>
    </location>
    <ligand>
        <name>Zn(2+)</name>
        <dbReference type="ChEBI" id="CHEBI:29105"/>
    </ligand>
</feature>
<keyword evidence="11 16" id="KW-0067">ATP-binding</keyword>
<dbReference type="SUPFAM" id="SSF47323">
    <property type="entry name" value="Anticodon-binding domain of a subclass of class I aminoacyl-tRNA synthetases"/>
    <property type="match status" value="1"/>
</dbReference>
<keyword evidence="8 16" id="KW-0479">Metal-binding</keyword>
<keyword evidence="7 16" id="KW-0436">Ligase</keyword>
<dbReference type="Pfam" id="PF09334">
    <property type="entry name" value="tRNA-synt_1g"/>
    <property type="match status" value="1"/>
</dbReference>
<feature type="short sequence motif" description="'KMSKS' region" evidence="16">
    <location>
        <begin position="331"/>
        <end position="335"/>
    </location>
</feature>
<dbReference type="Gene3D" id="2.20.28.20">
    <property type="entry name" value="Methionyl-tRNA synthetase, Zn-domain"/>
    <property type="match status" value="1"/>
</dbReference>
<organism evidence="18 19">
    <name type="scientific">candidate division WOR_3 bacterium SM23_60</name>
    <dbReference type="NCBI Taxonomy" id="1703780"/>
    <lineage>
        <taxon>Bacteria</taxon>
        <taxon>Bacteria division WOR-3</taxon>
    </lineage>
</organism>
<dbReference type="SUPFAM" id="SSF52374">
    <property type="entry name" value="Nucleotidylyl transferase"/>
    <property type="match status" value="1"/>
</dbReference>
<comment type="cofactor">
    <cofactor evidence="16">
        <name>Zn(2+)</name>
        <dbReference type="ChEBI" id="CHEBI:29105"/>
    </cofactor>
    <text evidence="16">Binds 1 zinc ion per subunit.</text>
</comment>
<dbReference type="InterPro" id="IPR014729">
    <property type="entry name" value="Rossmann-like_a/b/a_fold"/>
</dbReference>
<evidence type="ECO:0000256" key="7">
    <source>
        <dbReference type="ARBA" id="ARBA00022598"/>
    </source>
</evidence>
<dbReference type="Gene3D" id="1.10.730.10">
    <property type="entry name" value="Isoleucyl-tRNA Synthetase, Domain 1"/>
    <property type="match status" value="1"/>
</dbReference>
<evidence type="ECO:0000256" key="5">
    <source>
        <dbReference type="ARBA" id="ARBA00022490"/>
    </source>
</evidence>
<comment type="catalytic activity">
    <reaction evidence="15 16">
        <text>tRNA(Met) + L-methionine + ATP = L-methionyl-tRNA(Met) + AMP + diphosphate</text>
        <dbReference type="Rhea" id="RHEA:13481"/>
        <dbReference type="Rhea" id="RHEA-COMP:9667"/>
        <dbReference type="Rhea" id="RHEA-COMP:9698"/>
        <dbReference type="ChEBI" id="CHEBI:30616"/>
        <dbReference type="ChEBI" id="CHEBI:33019"/>
        <dbReference type="ChEBI" id="CHEBI:57844"/>
        <dbReference type="ChEBI" id="CHEBI:78442"/>
        <dbReference type="ChEBI" id="CHEBI:78530"/>
        <dbReference type="ChEBI" id="CHEBI:456215"/>
        <dbReference type="EC" id="6.1.1.10"/>
    </reaction>
</comment>
<feature type="binding site" evidence="16">
    <location>
        <position position="158"/>
    </location>
    <ligand>
        <name>Zn(2+)</name>
        <dbReference type="ChEBI" id="CHEBI:29105"/>
    </ligand>
</feature>
<evidence type="ECO:0000313" key="18">
    <source>
        <dbReference type="EMBL" id="KPK72534.1"/>
    </source>
</evidence>
<evidence type="ECO:0000256" key="16">
    <source>
        <dbReference type="HAMAP-Rule" id="MF_00098"/>
    </source>
</evidence>
<keyword evidence="10 16" id="KW-0862">Zinc</keyword>
<gene>
    <name evidence="16" type="primary">metG</name>
    <name evidence="18" type="ORF">AMJ87_04500</name>
</gene>
<keyword evidence="12 16" id="KW-0694">RNA-binding</keyword>
<dbReference type="GO" id="GO:0006431">
    <property type="term" value="P:methionyl-tRNA aminoacylation"/>
    <property type="evidence" value="ECO:0007669"/>
    <property type="project" value="UniProtKB-UniRule"/>
</dbReference>
<dbReference type="Pfam" id="PF19303">
    <property type="entry name" value="Anticodon_3"/>
    <property type="match status" value="1"/>
</dbReference>
<dbReference type="GO" id="GO:0004825">
    <property type="term" value="F:methionine-tRNA ligase activity"/>
    <property type="evidence" value="ECO:0007669"/>
    <property type="project" value="UniProtKB-UniRule"/>
</dbReference>
<dbReference type="SUPFAM" id="SSF57770">
    <property type="entry name" value="Methionyl-tRNA synthetase (MetRS), Zn-domain"/>
    <property type="match status" value="1"/>
</dbReference>
<dbReference type="GO" id="GO:0005829">
    <property type="term" value="C:cytosol"/>
    <property type="evidence" value="ECO:0007669"/>
    <property type="project" value="TreeGrafter"/>
</dbReference>
<dbReference type="SUPFAM" id="SSF50249">
    <property type="entry name" value="Nucleic acid-binding proteins"/>
    <property type="match status" value="1"/>
</dbReference>
<name>A0A0S8GHK9_UNCW3</name>
<dbReference type="Gene3D" id="2.40.50.140">
    <property type="entry name" value="Nucleic acid-binding proteins"/>
    <property type="match status" value="1"/>
</dbReference>